<evidence type="ECO:0000313" key="3">
    <source>
        <dbReference type="EMBL" id="OMP84381.1"/>
    </source>
</evidence>
<dbReference type="STRING" id="420778.A0A1S8BAT6"/>
<reference evidence="3 4" key="1">
    <citation type="submission" date="2017-01" db="EMBL/GenBank/DDBJ databases">
        <title>Draft genome sequence of Diplodia seriata F98.1, a fungal species involved in grapevine trunk diseases.</title>
        <authorList>
            <person name="Robert-Siegwald G."/>
            <person name="Vallet J."/>
            <person name="Abou-Mansour E."/>
            <person name="Xu J."/>
            <person name="Rey P."/>
            <person name="Bertsch C."/>
            <person name="Rego C."/>
            <person name="Larignon P."/>
            <person name="Fontaine F."/>
            <person name="Lebrun M.-H."/>
        </authorList>
    </citation>
    <scope>NUCLEOTIDE SEQUENCE [LARGE SCALE GENOMIC DNA]</scope>
    <source>
        <strain evidence="3 4">F98.1</strain>
    </source>
</reference>
<gene>
    <name evidence="3" type="ORF">BK809_0000388</name>
</gene>
<comment type="caution">
    <text evidence="3">The sequence shown here is derived from an EMBL/GenBank/DDBJ whole genome shotgun (WGS) entry which is preliminary data.</text>
</comment>
<dbReference type="Pfam" id="PF24883">
    <property type="entry name" value="NPHP3_N"/>
    <property type="match status" value="1"/>
</dbReference>
<organism evidence="3 4">
    <name type="scientific">Diplodia seriata</name>
    <dbReference type="NCBI Taxonomy" id="420778"/>
    <lineage>
        <taxon>Eukaryota</taxon>
        <taxon>Fungi</taxon>
        <taxon>Dikarya</taxon>
        <taxon>Ascomycota</taxon>
        <taxon>Pezizomycotina</taxon>
        <taxon>Dothideomycetes</taxon>
        <taxon>Dothideomycetes incertae sedis</taxon>
        <taxon>Botryosphaeriales</taxon>
        <taxon>Botryosphaeriaceae</taxon>
        <taxon>Diplodia</taxon>
    </lineage>
</organism>
<keyword evidence="1" id="KW-0677">Repeat</keyword>
<dbReference type="OrthoDB" id="5419927at2759"/>
<accession>A0A1S8BAT6</accession>
<dbReference type="PANTHER" id="PTHR40619">
    <property type="entry name" value="FUNGAL STAND N-TERMINAL GOODBYE DOMAIN-CONTAINING PROTEIN"/>
    <property type="match status" value="1"/>
</dbReference>
<evidence type="ECO:0000313" key="4">
    <source>
        <dbReference type="Proteomes" id="UP000190776"/>
    </source>
</evidence>
<dbReference type="EMBL" id="MSZU01000095">
    <property type="protein sequence ID" value="OMP84381.1"/>
    <property type="molecule type" value="Genomic_DNA"/>
</dbReference>
<protein>
    <recommendedName>
        <fullName evidence="2">Nephrocystin 3-like N-terminal domain-containing protein</fullName>
    </recommendedName>
</protein>
<sequence>MSTHHQSRISTVMQDPRFGEWFKAPRSRTLVLSGMNMNAVQSDVASPLSYMCAVLARTVADVQHAKPLAFFCRLHSGPDDGLSGASGMMRSLIAQLLLFHAEEPGLLDFLGPADLKLIGTDDVPILCQLFDELVKRIASGVIICMIDGINYLDKELHARGLHYAMQFLNSLVEAAGSSRSRLVFKLLVTSPTSSEYFQYWFPNRLEMVMPGEIMADGQGFNELRILR</sequence>
<dbReference type="InterPro" id="IPR056884">
    <property type="entry name" value="NPHP3-like_N"/>
</dbReference>
<evidence type="ECO:0000259" key="2">
    <source>
        <dbReference type="Pfam" id="PF24883"/>
    </source>
</evidence>
<name>A0A1S8BAT6_9PEZI</name>
<dbReference type="PANTHER" id="PTHR40619:SF3">
    <property type="entry name" value="FUNGAL STAND N-TERMINAL GOODBYE DOMAIN-CONTAINING PROTEIN"/>
    <property type="match status" value="1"/>
</dbReference>
<dbReference type="AlphaFoldDB" id="A0A1S8BAT6"/>
<evidence type="ECO:0000256" key="1">
    <source>
        <dbReference type="ARBA" id="ARBA00022737"/>
    </source>
</evidence>
<feature type="domain" description="Nephrocystin 3-like N-terminal" evidence="2">
    <location>
        <begin position="12"/>
        <end position="190"/>
    </location>
</feature>
<dbReference type="Proteomes" id="UP000190776">
    <property type="component" value="Unassembled WGS sequence"/>
</dbReference>
<proteinExistence type="predicted"/>